<dbReference type="SUPFAM" id="SSF51735">
    <property type="entry name" value="NAD(P)-binding Rossmann-fold domains"/>
    <property type="match status" value="1"/>
</dbReference>
<evidence type="ECO:0000256" key="1">
    <source>
        <dbReference type="ARBA" id="ARBA00005725"/>
    </source>
</evidence>
<dbReference type="GO" id="GO:0016491">
    <property type="term" value="F:oxidoreductase activity"/>
    <property type="evidence" value="ECO:0007669"/>
    <property type="project" value="UniProtKB-KW"/>
</dbReference>
<feature type="domain" description="NmrA-like" evidence="4">
    <location>
        <begin position="5"/>
        <end position="248"/>
    </location>
</feature>
<reference evidence="5 6" key="1">
    <citation type="submission" date="2016-07" db="EMBL/GenBank/DDBJ databases">
        <title>Comparative genomics of the entomopathogenic fungus Beauveria bassiana.</title>
        <authorList>
            <person name="Valero Jimenez C.A."/>
            <person name="Zwaan B.J."/>
            <person name="Van Kan J.A."/>
            <person name="Takken W."/>
            <person name="Debets A.J."/>
            <person name="Schoustra S.E."/>
            <person name="Koenraadt C.J."/>
        </authorList>
    </citation>
    <scope>NUCLEOTIDE SEQUENCE [LARGE SCALE GENOMIC DNA]</scope>
    <source>
        <strain evidence="5 6">ARSEF 8028</strain>
    </source>
</reference>
<dbReference type="Pfam" id="PF05368">
    <property type="entry name" value="NmrA"/>
    <property type="match status" value="1"/>
</dbReference>
<evidence type="ECO:0000313" key="6">
    <source>
        <dbReference type="Proteomes" id="UP000237441"/>
    </source>
</evidence>
<keyword evidence="2" id="KW-0521">NADP</keyword>
<dbReference type="InterPro" id="IPR008030">
    <property type="entry name" value="NmrA-like"/>
</dbReference>
<evidence type="ECO:0000256" key="2">
    <source>
        <dbReference type="ARBA" id="ARBA00022857"/>
    </source>
</evidence>
<dbReference type="Gene3D" id="3.90.25.10">
    <property type="entry name" value="UDP-galactose 4-epimerase, domain 1"/>
    <property type="match status" value="1"/>
</dbReference>
<dbReference type="OrthoDB" id="419598at2759"/>
<comment type="similarity">
    <text evidence="1">Belongs to the NmrA-type oxidoreductase family. Isoflavone reductase subfamily.</text>
</comment>
<dbReference type="PANTHER" id="PTHR47706:SF4">
    <property type="entry name" value="NMRA-LIKE DOMAIN-CONTAINING PROTEIN"/>
    <property type="match status" value="1"/>
</dbReference>
<proteinExistence type="inferred from homology"/>
<dbReference type="PANTHER" id="PTHR47706">
    <property type="entry name" value="NMRA-LIKE FAMILY PROTEIN"/>
    <property type="match status" value="1"/>
</dbReference>
<evidence type="ECO:0000259" key="4">
    <source>
        <dbReference type="Pfam" id="PF05368"/>
    </source>
</evidence>
<dbReference type="Gene3D" id="3.40.50.720">
    <property type="entry name" value="NAD(P)-binding Rossmann-like Domain"/>
    <property type="match status" value="1"/>
</dbReference>
<dbReference type="EMBL" id="JRHA01000004">
    <property type="protein sequence ID" value="PQK13109.1"/>
    <property type="molecule type" value="Genomic_DNA"/>
</dbReference>
<gene>
    <name evidence="5" type="ORF">BB8028_0004g00410</name>
</gene>
<dbReference type="AlphaFoldDB" id="A0A2S7YAS0"/>
<accession>A0A2S7YAS0</accession>
<organism evidence="5 6">
    <name type="scientific">Beauveria bassiana</name>
    <name type="common">White muscardine disease fungus</name>
    <name type="synonym">Tritirachium shiotae</name>
    <dbReference type="NCBI Taxonomy" id="176275"/>
    <lineage>
        <taxon>Eukaryota</taxon>
        <taxon>Fungi</taxon>
        <taxon>Dikarya</taxon>
        <taxon>Ascomycota</taxon>
        <taxon>Pezizomycotina</taxon>
        <taxon>Sordariomycetes</taxon>
        <taxon>Hypocreomycetidae</taxon>
        <taxon>Hypocreales</taxon>
        <taxon>Cordycipitaceae</taxon>
        <taxon>Beauveria</taxon>
    </lineage>
</organism>
<dbReference type="InterPro" id="IPR036291">
    <property type="entry name" value="NAD(P)-bd_dom_sf"/>
</dbReference>
<comment type="caution">
    <text evidence="5">The sequence shown here is derived from an EMBL/GenBank/DDBJ whole genome shotgun (WGS) entry which is preliminary data.</text>
</comment>
<dbReference type="InterPro" id="IPR051609">
    <property type="entry name" value="NmrA/Isoflavone_reductase-like"/>
</dbReference>
<keyword evidence="3" id="KW-0560">Oxidoreductase</keyword>
<name>A0A2S7YAS0_BEABA</name>
<sequence>MSTMQVVAVAGGTGKLGRTIVEAILQSSKYEVIILSRKPDPQLEKDIGAPIVPTDYYDTKAITKILEDRNVHTLVSAITMGSPADGRPPPEIQLIQAADASKCTKRMISSDWGFPHTKDHIDKLDSVIHKLDAQKELARVTDLETTYFLIGTFMDYWGPAEKTRLAPFPVVLDIPNNMAAIPGSGDTPVVFTHTIDVAKFVAASLALTHWDPVTYIMGDKLSWNQVVKLAEAARGREFKVSYDSLHDLKNGKRTELPGQANVYNYVPKEAFNVLACALGTWYEEGFFNFDSGKTLNTRLPHVETLKMKDILNEAWSTAKKD</sequence>
<protein>
    <recommendedName>
        <fullName evidence="4">NmrA-like domain-containing protein</fullName>
    </recommendedName>
</protein>
<evidence type="ECO:0000256" key="3">
    <source>
        <dbReference type="ARBA" id="ARBA00023002"/>
    </source>
</evidence>
<dbReference type="Proteomes" id="UP000237441">
    <property type="component" value="Unassembled WGS sequence"/>
</dbReference>
<evidence type="ECO:0000313" key="5">
    <source>
        <dbReference type="EMBL" id="PQK13109.1"/>
    </source>
</evidence>